<keyword evidence="5" id="KW-1185">Reference proteome</keyword>
<dbReference type="CDD" id="cd00041">
    <property type="entry name" value="CUB"/>
    <property type="match status" value="1"/>
</dbReference>
<dbReference type="STRING" id="6277.A0A498SK69"/>
<dbReference type="SMART" id="SM00209">
    <property type="entry name" value="TSP1"/>
    <property type="match status" value="1"/>
</dbReference>
<accession>A0A498SK69</accession>
<organism evidence="4 5">
    <name type="scientific">Acanthocheilonema viteae</name>
    <name type="common">Filarial nematode worm</name>
    <name type="synonym">Dipetalonema viteae</name>
    <dbReference type="NCBI Taxonomy" id="6277"/>
    <lineage>
        <taxon>Eukaryota</taxon>
        <taxon>Metazoa</taxon>
        <taxon>Ecdysozoa</taxon>
        <taxon>Nematoda</taxon>
        <taxon>Chromadorea</taxon>
        <taxon>Rhabditida</taxon>
        <taxon>Spirurina</taxon>
        <taxon>Spiruromorpha</taxon>
        <taxon>Filarioidea</taxon>
        <taxon>Onchocercidae</taxon>
        <taxon>Acanthocheilonema</taxon>
    </lineage>
</organism>
<dbReference type="PROSITE" id="PS01180">
    <property type="entry name" value="CUB"/>
    <property type="match status" value="1"/>
</dbReference>
<sequence length="330" mass="36724">MPVTISSPNYPNSFNIGDQCIWLLKALPGGFVNFQFIEQFQLQCEDTCDKSYVEVKTGPDFRITGYRFCCSKAPRHIFQSATNEMLVIFRGFGDTGNGFKAQVWSNIDDETVISVVPTEMTAIPEKTLELTIPTVENVTIATTTTATTVTAFTYERKLRKEGNISITSGATTIIPITTDIMIIANMTTTPAVIGSVTEDYKQYRTPPSLPIGIQNFCECGEWTEWTGPCTQECGGCGKRLRTRQCSSNTECRTEEKRACAFNVCPYGTNFLINNGEFHILWKGCCVGLFRSGDSCSALDDSENPFLKLLETLLSVQDMQKNRNLPDSKKQ</sequence>
<reference evidence="4 5" key="1">
    <citation type="submission" date="2018-08" db="EMBL/GenBank/DDBJ databases">
        <authorList>
            <person name="Laetsch R D."/>
            <person name="Stevens L."/>
            <person name="Kumar S."/>
            <person name="Blaxter L. M."/>
        </authorList>
    </citation>
    <scope>NUCLEOTIDE SEQUENCE [LARGE SCALE GENOMIC DNA]</scope>
</reference>
<name>A0A498SK69_ACAVI</name>
<dbReference type="OrthoDB" id="9971251at2759"/>
<dbReference type="PROSITE" id="PS50092">
    <property type="entry name" value="TSP1"/>
    <property type="match status" value="1"/>
</dbReference>
<dbReference type="PANTHER" id="PTHR46908">
    <property type="entry name" value="CUBILIN-LIKE PROTEIN"/>
    <property type="match status" value="1"/>
</dbReference>
<keyword evidence="1" id="KW-1015">Disulfide bond</keyword>
<dbReference type="InterPro" id="IPR035914">
    <property type="entry name" value="Sperma_CUB_dom_sf"/>
</dbReference>
<dbReference type="InterPro" id="IPR052129">
    <property type="entry name" value="Spermadhesin-Link_domain"/>
</dbReference>
<gene>
    <name evidence="4" type="ORF">NAV_LOCUS4345</name>
</gene>
<comment type="caution">
    <text evidence="2">Lacks conserved residue(s) required for the propagation of feature annotation.</text>
</comment>
<dbReference type="InterPro" id="IPR000859">
    <property type="entry name" value="CUB_dom"/>
</dbReference>
<evidence type="ECO:0000259" key="3">
    <source>
        <dbReference type="PROSITE" id="PS01180"/>
    </source>
</evidence>
<dbReference type="PANTHER" id="PTHR46908:SF8">
    <property type="entry name" value="C-TYPE LECTIN DOMAIN-CONTAINING PROTEIN"/>
    <property type="match status" value="1"/>
</dbReference>
<protein>
    <recommendedName>
        <fullName evidence="3">CUB domain-containing protein</fullName>
    </recommendedName>
</protein>
<dbReference type="InterPro" id="IPR000884">
    <property type="entry name" value="TSP1_rpt"/>
</dbReference>
<evidence type="ECO:0000256" key="2">
    <source>
        <dbReference type="PROSITE-ProRule" id="PRU00059"/>
    </source>
</evidence>
<dbReference type="Proteomes" id="UP000276991">
    <property type="component" value="Unassembled WGS sequence"/>
</dbReference>
<dbReference type="EMBL" id="UPTC01000636">
    <property type="protein sequence ID" value="VBB29545.1"/>
    <property type="molecule type" value="Genomic_DNA"/>
</dbReference>
<feature type="domain" description="CUB" evidence="3">
    <location>
        <begin position="1"/>
        <end position="106"/>
    </location>
</feature>
<dbReference type="AlphaFoldDB" id="A0A498SK69"/>
<evidence type="ECO:0000256" key="1">
    <source>
        <dbReference type="ARBA" id="ARBA00023157"/>
    </source>
</evidence>
<evidence type="ECO:0000313" key="5">
    <source>
        <dbReference type="Proteomes" id="UP000276991"/>
    </source>
</evidence>
<evidence type="ECO:0000313" key="4">
    <source>
        <dbReference type="EMBL" id="VBB29545.1"/>
    </source>
</evidence>
<dbReference type="Gene3D" id="2.60.120.290">
    <property type="entry name" value="Spermadhesin, CUB domain"/>
    <property type="match status" value="1"/>
</dbReference>
<dbReference type="SMART" id="SM00042">
    <property type="entry name" value="CUB"/>
    <property type="match status" value="1"/>
</dbReference>
<dbReference type="Pfam" id="PF00431">
    <property type="entry name" value="CUB"/>
    <property type="match status" value="1"/>
</dbReference>
<dbReference type="SUPFAM" id="SSF49854">
    <property type="entry name" value="Spermadhesin, CUB domain"/>
    <property type="match status" value="1"/>
</dbReference>
<proteinExistence type="predicted"/>